<evidence type="ECO:0000313" key="2">
    <source>
        <dbReference type="Proteomes" id="UP000196355"/>
    </source>
</evidence>
<evidence type="ECO:0000313" key="1">
    <source>
        <dbReference type="EMBL" id="OVE56504.1"/>
    </source>
</evidence>
<dbReference type="AlphaFoldDB" id="A0A202BYE6"/>
<dbReference type="EMBL" id="MVAG01000122">
    <property type="protein sequence ID" value="OVE56504.1"/>
    <property type="molecule type" value="Genomic_DNA"/>
</dbReference>
<accession>A0A202BYE6</accession>
<comment type="caution">
    <text evidence="1">The sequence shown here is derived from an EMBL/GenBank/DDBJ whole genome shotgun (WGS) entry which is preliminary data.</text>
</comment>
<proteinExistence type="predicted"/>
<protein>
    <submittedName>
        <fullName evidence="1">Uncharacterized protein</fullName>
    </submittedName>
</protein>
<organism evidence="1 2">
    <name type="scientific">Chryseobacterium mucoviscidosis</name>
    <dbReference type="NCBI Taxonomy" id="1945581"/>
    <lineage>
        <taxon>Bacteria</taxon>
        <taxon>Pseudomonadati</taxon>
        <taxon>Bacteroidota</taxon>
        <taxon>Flavobacteriia</taxon>
        <taxon>Flavobacteriales</taxon>
        <taxon>Weeksellaceae</taxon>
        <taxon>Chryseobacterium group</taxon>
        <taxon>Chryseobacterium</taxon>
    </lineage>
</organism>
<reference evidence="2" key="1">
    <citation type="submission" date="2017-02" db="EMBL/GenBank/DDBJ databases">
        <authorList>
            <person name="Tetz G."/>
            <person name="Tetz V."/>
        </authorList>
    </citation>
    <scope>NUCLEOTIDE SEQUENCE [LARGE SCALE GENOMIC DNA]</scope>
    <source>
        <strain evidence="2">VT16-26</strain>
    </source>
</reference>
<keyword evidence="2" id="KW-1185">Reference proteome</keyword>
<sequence length="210" mass="25531">MKEFTIVRGLLDNRKRSLIIDDNCIKFENKDQNNDLFTIINKEDIAGIRYGIHFIRGLKFYIGREYLIFIQNKSGRELKINFKLFYRRKLAEKHQLYCDIIDELWDKFIRDITSNYYLKFKNKEKFSVSGIEIAEDRIRFNKTEILFEDLELKQYHHHFMIFSREDNYKNRMLYYLKDKDAVILFSVLKTINKDEHLRTKEISDRTVSGI</sequence>
<name>A0A202BYE6_9FLAO</name>
<dbReference type="RefSeq" id="WP_087710145.1">
    <property type="nucleotide sequence ID" value="NZ_MVAG01000122.1"/>
</dbReference>
<dbReference type="Proteomes" id="UP000196355">
    <property type="component" value="Unassembled WGS sequence"/>
</dbReference>
<gene>
    <name evidence="1" type="ORF">B0E34_13295</name>
</gene>